<accession>A0ABR4QEH5</accession>
<keyword evidence="2" id="KW-1185">Reference proteome</keyword>
<dbReference type="EMBL" id="JAKROA010000004">
    <property type="protein sequence ID" value="KAL5107723.1"/>
    <property type="molecule type" value="Genomic_DNA"/>
</dbReference>
<protein>
    <submittedName>
        <fullName evidence="1">Uncharacterized protein</fullName>
    </submittedName>
</protein>
<comment type="caution">
    <text evidence="1">The sequence shown here is derived from an EMBL/GenBank/DDBJ whole genome shotgun (WGS) entry which is preliminary data.</text>
</comment>
<evidence type="ECO:0000313" key="1">
    <source>
        <dbReference type="EMBL" id="KAL5107723.1"/>
    </source>
</evidence>
<organism evidence="1 2">
    <name type="scientific">Taenia crassiceps</name>
    <dbReference type="NCBI Taxonomy" id="6207"/>
    <lineage>
        <taxon>Eukaryota</taxon>
        <taxon>Metazoa</taxon>
        <taxon>Spiralia</taxon>
        <taxon>Lophotrochozoa</taxon>
        <taxon>Platyhelminthes</taxon>
        <taxon>Cestoda</taxon>
        <taxon>Eucestoda</taxon>
        <taxon>Cyclophyllidea</taxon>
        <taxon>Taeniidae</taxon>
        <taxon>Taenia</taxon>
    </lineage>
</organism>
<proteinExistence type="predicted"/>
<sequence>MPNGISADGNCAASVNSAILSCPAETGLSEQGMLQHLPQPASTELPLYLEADFLFPLINGSLEGHLHGFTVEDAPFK</sequence>
<evidence type="ECO:0000313" key="2">
    <source>
        <dbReference type="Proteomes" id="UP001651158"/>
    </source>
</evidence>
<dbReference type="Proteomes" id="UP001651158">
    <property type="component" value="Unassembled WGS sequence"/>
</dbReference>
<gene>
    <name evidence="1" type="ORF">TcWFU_005032</name>
</gene>
<name>A0ABR4QEH5_9CEST</name>
<reference evidence="1 2" key="1">
    <citation type="journal article" date="2022" name="Front. Cell. Infect. Microbiol.">
        <title>The Genomes of Two Strains of Taenia crassiceps the Animal Model for the Study of Human Cysticercosis.</title>
        <authorList>
            <person name="Bobes R.J."/>
            <person name="Estrada K."/>
            <person name="Rios-Valencia D.G."/>
            <person name="Calderon-Gallegos A."/>
            <person name="de la Torre P."/>
            <person name="Carrero J.C."/>
            <person name="Sanchez-Flores A."/>
            <person name="Laclette J.P."/>
        </authorList>
    </citation>
    <scope>NUCLEOTIDE SEQUENCE [LARGE SCALE GENOMIC DNA]</scope>
    <source>
        <strain evidence="1">WFUcys</strain>
    </source>
</reference>